<evidence type="ECO:0000313" key="1">
    <source>
        <dbReference type="EMBL" id="OQX04384.1"/>
    </source>
</evidence>
<dbReference type="SUPFAM" id="SSF143847">
    <property type="entry name" value="XisI-like"/>
    <property type="match status" value="1"/>
</dbReference>
<sequence>MDKLMLYRQAIKNLLKEYADLSAADKEVDTQLLFDETHDHYQLMHVGWINGQRIYGSVIHLDLINGKVWLQHNGTEGDIAQELMAGGVAREDIVLGFRSPAVRVHTGYAVA</sequence>
<dbReference type="InterPro" id="IPR014968">
    <property type="entry name" value="XisI"/>
</dbReference>
<dbReference type="Pfam" id="PF08869">
    <property type="entry name" value="XisI"/>
    <property type="match status" value="1"/>
</dbReference>
<dbReference type="Proteomes" id="UP000192491">
    <property type="component" value="Unassembled WGS sequence"/>
</dbReference>
<reference evidence="1 2" key="1">
    <citation type="submission" date="2017-01" db="EMBL/GenBank/DDBJ databases">
        <title>Novel large sulfur bacteria in the metagenomes of groundwater-fed chemosynthetic microbial mats in the Lake Huron basin.</title>
        <authorList>
            <person name="Sharrar A.M."/>
            <person name="Flood B.E."/>
            <person name="Bailey J.V."/>
            <person name="Jones D.S."/>
            <person name="Biddanda B."/>
            <person name="Ruberg S.A."/>
            <person name="Marcus D.N."/>
            <person name="Dick G.J."/>
        </authorList>
    </citation>
    <scope>NUCLEOTIDE SEQUENCE [LARGE SCALE GENOMIC DNA]</scope>
    <source>
        <strain evidence="1">A8</strain>
    </source>
</reference>
<proteinExistence type="predicted"/>
<dbReference type="CDD" id="cd16382">
    <property type="entry name" value="XisI-like"/>
    <property type="match status" value="1"/>
</dbReference>
<name>A0A1Y1QFK5_9GAMM</name>
<accession>A0A1Y1QFK5</accession>
<comment type="caution">
    <text evidence="1">The sequence shown here is derived from an EMBL/GenBank/DDBJ whole genome shotgun (WGS) entry which is preliminary data.</text>
</comment>
<dbReference type="InterPro" id="IPR035943">
    <property type="entry name" value="XisI-like_sf"/>
</dbReference>
<dbReference type="EMBL" id="MTEJ01000342">
    <property type="protein sequence ID" value="OQX04384.1"/>
    <property type="molecule type" value="Genomic_DNA"/>
</dbReference>
<protein>
    <submittedName>
        <fullName evidence="1">XisI protein</fullName>
    </submittedName>
</protein>
<gene>
    <name evidence="1" type="ORF">BWK73_36380</name>
</gene>
<organism evidence="1 2">
    <name type="scientific">Thiothrix lacustris</name>
    <dbReference type="NCBI Taxonomy" id="525917"/>
    <lineage>
        <taxon>Bacteria</taxon>
        <taxon>Pseudomonadati</taxon>
        <taxon>Pseudomonadota</taxon>
        <taxon>Gammaproteobacteria</taxon>
        <taxon>Thiotrichales</taxon>
        <taxon>Thiotrichaceae</taxon>
        <taxon>Thiothrix</taxon>
    </lineage>
</organism>
<dbReference type="AlphaFoldDB" id="A0A1Y1QFK5"/>
<evidence type="ECO:0000313" key="2">
    <source>
        <dbReference type="Proteomes" id="UP000192491"/>
    </source>
</evidence>
<dbReference type="Gene3D" id="3.30.310.110">
    <property type="entry name" value="XisI-like"/>
    <property type="match status" value="1"/>
</dbReference>